<dbReference type="EMBL" id="JAWQEG010001089">
    <property type="protein sequence ID" value="KAK3882504.1"/>
    <property type="molecule type" value="Genomic_DNA"/>
</dbReference>
<feature type="compositionally biased region" description="Basic and acidic residues" evidence="1">
    <location>
        <begin position="92"/>
        <end position="102"/>
    </location>
</feature>
<dbReference type="AlphaFoldDB" id="A0AAE1KRW9"/>
<evidence type="ECO:0008006" key="4">
    <source>
        <dbReference type="Google" id="ProtNLM"/>
    </source>
</evidence>
<protein>
    <recommendedName>
        <fullName evidence="4">Tudor domain-containing protein</fullName>
    </recommendedName>
</protein>
<evidence type="ECO:0000313" key="3">
    <source>
        <dbReference type="Proteomes" id="UP001286313"/>
    </source>
</evidence>
<accession>A0AAE1KRW9</accession>
<reference evidence="2" key="1">
    <citation type="submission" date="2023-10" db="EMBL/GenBank/DDBJ databases">
        <title>Genome assemblies of two species of porcelain crab, Petrolisthes cinctipes and Petrolisthes manimaculis (Anomura: Porcellanidae).</title>
        <authorList>
            <person name="Angst P."/>
        </authorList>
    </citation>
    <scope>NUCLEOTIDE SEQUENCE</scope>
    <source>
        <strain evidence="2">PB745_01</strain>
        <tissue evidence="2">Gill</tissue>
    </source>
</reference>
<organism evidence="2 3">
    <name type="scientific">Petrolisthes cinctipes</name>
    <name type="common">Flat porcelain crab</name>
    <dbReference type="NCBI Taxonomy" id="88211"/>
    <lineage>
        <taxon>Eukaryota</taxon>
        <taxon>Metazoa</taxon>
        <taxon>Ecdysozoa</taxon>
        <taxon>Arthropoda</taxon>
        <taxon>Crustacea</taxon>
        <taxon>Multicrustacea</taxon>
        <taxon>Malacostraca</taxon>
        <taxon>Eumalacostraca</taxon>
        <taxon>Eucarida</taxon>
        <taxon>Decapoda</taxon>
        <taxon>Pleocyemata</taxon>
        <taxon>Anomura</taxon>
        <taxon>Galatheoidea</taxon>
        <taxon>Porcellanidae</taxon>
        <taxon>Petrolisthes</taxon>
    </lineage>
</organism>
<name>A0AAE1KRW9_PETCI</name>
<dbReference type="CDD" id="cd20379">
    <property type="entry name" value="Tudor_dTUD-like"/>
    <property type="match status" value="1"/>
</dbReference>
<gene>
    <name evidence="2" type="ORF">Pcinc_013120</name>
</gene>
<evidence type="ECO:0000313" key="2">
    <source>
        <dbReference type="EMBL" id="KAK3882504.1"/>
    </source>
</evidence>
<comment type="caution">
    <text evidence="2">The sequence shown here is derived from an EMBL/GenBank/DDBJ whole genome shotgun (WGS) entry which is preliminary data.</text>
</comment>
<feature type="compositionally biased region" description="Acidic residues" evidence="1">
    <location>
        <begin position="114"/>
        <end position="125"/>
    </location>
</feature>
<dbReference type="Proteomes" id="UP001286313">
    <property type="component" value="Unassembled WGS sequence"/>
</dbReference>
<keyword evidence="3" id="KW-1185">Reference proteome</keyword>
<evidence type="ECO:0000256" key="1">
    <source>
        <dbReference type="SAM" id="MobiDB-lite"/>
    </source>
</evidence>
<proteinExistence type="predicted"/>
<sequence length="223" mass="25281">MLQRHMLQGFQRCLDLSSAGTSSTSDNLLTSPKSLIRELQNPAPQGMHYVVTLVPEDKTSFKAVIKARGRPSTSATQPQKRHRISMHGAVLTDEKFHEQQKNKEKKKKKKAQEAEESDSDVDDSPQVEAIYDSSGELSDVNDDNLVTLDKTVKAALGHKELHQELPKENEIKEGMYYAVMYDRPSTYYWGKILKVFHNDEDSQDNKVEVTFMKKTVPSSNLQV</sequence>
<feature type="region of interest" description="Disordered" evidence="1">
    <location>
        <begin position="90"/>
        <end position="126"/>
    </location>
</feature>